<dbReference type="AlphaFoldDB" id="A0A0E9VKM9"/>
<name>A0A0E9VKM9_ANGAN</name>
<accession>A0A0E9VKM9</accession>
<evidence type="ECO:0000313" key="1">
    <source>
        <dbReference type="EMBL" id="JAH78694.1"/>
    </source>
</evidence>
<proteinExistence type="predicted"/>
<protein>
    <submittedName>
        <fullName evidence="1">Uncharacterized protein</fullName>
    </submittedName>
</protein>
<dbReference type="EMBL" id="GBXM01029883">
    <property type="protein sequence ID" value="JAH78694.1"/>
    <property type="molecule type" value="Transcribed_RNA"/>
</dbReference>
<reference evidence="1" key="1">
    <citation type="submission" date="2014-11" db="EMBL/GenBank/DDBJ databases">
        <authorList>
            <person name="Amaro Gonzalez C."/>
        </authorList>
    </citation>
    <scope>NUCLEOTIDE SEQUENCE</scope>
</reference>
<organism evidence="1">
    <name type="scientific">Anguilla anguilla</name>
    <name type="common">European freshwater eel</name>
    <name type="synonym">Muraena anguilla</name>
    <dbReference type="NCBI Taxonomy" id="7936"/>
    <lineage>
        <taxon>Eukaryota</taxon>
        <taxon>Metazoa</taxon>
        <taxon>Chordata</taxon>
        <taxon>Craniata</taxon>
        <taxon>Vertebrata</taxon>
        <taxon>Euteleostomi</taxon>
        <taxon>Actinopterygii</taxon>
        <taxon>Neopterygii</taxon>
        <taxon>Teleostei</taxon>
        <taxon>Anguilliformes</taxon>
        <taxon>Anguillidae</taxon>
        <taxon>Anguilla</taxon>
    </lineage>
</organism>
<sequence length="36" mass="4197">MFKYKGKINLSLIYTTRPQVHHLACSGPYETSRENL</sequence>
<reference evidence="1" key="2">
    <citation type="journal article" date="2015" name="Fish Shellfish Immunol.">
        <title>Early steps in the European eel (Anguilla anguilla)-Vibrio vulnificus interaction in the gills: Role of the RtxA13 toxin.</title>
        <authorList>
            <person name="Callol A."/>
            <person name="Pajuelo D."/>
            <person name="Ebbesson L."/>
            <person name="Teles M."/>
            <person name="MacKenzie S."/>
            <person name="Amaro C."/>
        </authorList>
    </citation>
    <scope>NUCLEOTIDE SEQUENCE</scope>
</reference>